<feature type="transmembrane region" description="Helical" evidence="1">
    <location>
        <begin position="378"/>
        <end position="400"/>
    </location>
</feature>
<dbReference type="EMBL" id="JABDHM010000289">
    <property type="protein sequence ID" value="KAF5215640.1"/>
    <property type="molecule type" value="Genomic_DNA"/>
</dbReference>
<organism evidence="2 3">
    <name type="scientific">Trypanosoma cruzi</name>
    <dbReference type="NCBI Taxonomy" id="5693"/>
    <lineage>
        <taxon>Eukaryota</taxon>
        <taxon>Discoba</taxon>
        <taxon>Euglenozoa</taxon>
        <taxon>Kinetoplastea</taxon>
        <taxon>Metakinetoplastina</taxon>
        <taxon>Trypanosomatida</taxon>
        <taxon>Trypanosomatidae</taxon>
        <taxon>Trypanosoma</taxon>
        <taxon>Schizotrypanum</taxon>
    </lineage>
</organism>
<name>A0A7J6XNV3_TRYCR</name>
<evidence type="ECO:0000313" key="3">
    <source>
        <dbReference type="Proteomes" id="UP000583944"/>
    </source>
</evidence>
<accession>A0A7J6XNV3</accession>
<dbReference type="AlphaFoldDB" id="A0A7J6XNV3"/>
<keyword evidence="1" id="KW-1133">Transmembrane helix</keyword>
<protein>
    <submittedName>
        <fullName evidence="2">Uncharacterized protein</fullName>
    </submittedName>
</protein>
<dbReference type="VEuPathDB" id="TriTrypDB:ECC02_011646"/>
<sequence>MFGRRNMARTNDLWEEMCTATRRKKMLRDDHHKTGVKLFFLLARGRPATWSVGRIIFLASLRFLFITPRFFCGPAKGDLQEISARRPCRRRKSGFPLEKRHFLNLFWAGSSCRFNATLFCGFDACVSERFDLCSQPTRMWCARRREGACQPFYCLPRCGCRRCLLLFLRSCGFLTRCFGEGVAALIVHGILILVSRSGDIEREGLLPFCFICPLCLTASSTQACSSAPQLVLAGLLTVVTGSCMRQLFSASFQCRIFLLIDGRHSVRRATLIGLCGIARQRHRRNQADFFTYLNAVLCARIFHMFCWALKQRGVRNHACVEFFLPCEWRATPRGCHFDSAELLCLFAGLAGKFHAATYCWCVLNCHSMRSKVFQRVRGLLGLCALWFCLLLCAGTQHLSGGKMERGDAWPRPAYRSVHGGVVHIAVLTLRCDCGLLRGNGGGWRGVLSCIGTVGLCILFSL</sequence>
<comment type="caution">
    <text evidence="2">The sequence shown here is derived from an EMBL/GenBank/DDBJ whole genome shotgun (WGS) entry which is preliminary data.</text>
</comment>
<keyword evidence="1" id="KW-0472">Membrane</keyword>
<gene>
    <name evidence="2" type="ORF">ECC02_011646</name>
</gene>
<evidence type="ECO:0000256" key="1">
    <source>
        <dbReference type="SAM" id="Phobius"/>
    </source>
</evidence>
<reference evidence="2 3" key="1">
    <citation type="journal article" date="2019" name="Genome Biol. Evol.">
        <title>Nanopore Sequencing Significantly Improves Genome Assembly of the Protozoan Parasite Trypanosoma cruzi.</title>
        <authorList>
            <person name="Diaz-Viraque F."/>
            <person name="Pita S."/>
            <person name="Greif G."/>
            <person name="de Souza R.C.M."/>
            <person name="Iraola G."/>
            <person name="Robello C."/>
        </authorList>
    </citation>
    <scope>NUCLEOTIDE SEQUENCE [LARGE SCALE GENOMIC DNA]</scope>
    <source>
        <strain evidence="2 3">Berenice</strain>
    </source>
</reference>
<dbReference type="Proteomes" id="UP000583944">
    <property type="component" value="Unassembled WGS sequence"/>
</dbReference>
<feature type="transmembrane region" description="Helical" evidence="1">
    <location>
        <begin position="441"/>
        <end position="460"/>
    </location>
</feature>
<keyword evidence="1" id="KW-0812">Transmembrane</keyword>
<proteinExistence type="predicted"/>
<evidence type="ECO:0000313" key="2">
    <source>
        <dbReference type="EMBL" id="KAF5215640.1"/>
    </source>
</evidence>